<name>A0A0C2MNE9_THEKT</name>
<evidence type="ECO:0000313" key="1">
    <source>
        <dbReference type="EMBL" id="KII63131.1"/>
    </source>
</evidence>
<comment type="caution">
    <text evidence="1">The sequence shown here is derived from an EMBL/GenBank/DDBJ whole genome shotgun (WGS) entry which is preliminary data.</text>
</comment>
<organism evidence="1 2">
    <name type="scientific">Thelohanellus kitauei</name>
    <name type="common">Myxosporean</name>
    <dbReference type="NCBI Taxonomy" id="669202"/>
    <lineage>
        <taxon>Eukaryota</taxon>
        <taxon>Metazoa</taxon>
        <taxon>Cnidaria</taxon>
        <taxon>Myxozoa</taxon>
        <taxon>Myxosporea</taxon>
        <taxon>Bivalvulida</taxon>
        <taxon>Platysporina</taxon>
        <taxon>Myxobolidae</taxon>
        <taxon>Thelohanellus</taxon>
    </lineage>
</organism>
<protein>
    <submittedName>
        <fullName evidence="1">Uncharacterized protein</fullName>
    </submittedName>
</protein>
<evidence type="ECO:0000313" key="2">
    <source>
        <dbReference type="Proteomes" id="UP000031668"/>
    </source>
</evidence>
<reference evidence="1 2" key="1">
    <citation type="journal article" date="2014" name="Genome Biol. Evol.">
        <title>The genome of the myxosporean Thelohanellus kitauei shows adaptations to nutrient acquisition within its fish host.</title>
        <authorList>
            <person name="Yang Y."/>
            <person name="Xiong J."/>
            <person name="Zhou Z."/>
            <person name="Huo F."/>
            <person name="Miao W."/>
            <person name="Ran C."/>
            <person name="Liu Y."/>
            <person name="Zhang J."/>
            <person name="Feng J."/>
            <person name="Wang M."/>
            <person name="Wang M."/>
            <person name="Wang L."/>
            <person name="Yao B."/>
        </authorList>
    </citation>
    <scope>NUCLEOTIDE SEQUENCE [LARGE SCALE GENOMIC DNA]</scope>
    <source>
        <strain evidence="1">Wuqing</strain>
    </source>
</reference>
<accession>A0A0C2MNE9</accession>
<dbReference type="Proteomes" id="UP000031668">
    <property type="component" value="Unassembled WGS sequence"/>
</dbReference>
<sequence length="115" mass="13672">MTIKRRHFYLGNTYSSPLLSIRFDLIFHSLKCNKTIEISNSGDNDTYSEFEIYLSVSKSTRYFTKYSFALYPNTETQLHAISDHFRIANLFIRFTQKETIVSFSDNRRSKIRITY</sequence>
<keyword evidence="2" id="KW-1185">Reference proteome</keyword>
<gene>
    <name evidence="1" type="ORF">RF11_09532</name>
</gene>
<proteinExistence type="predicted"/>
<dbReference type="AlphaFoldDB" id="A0A0C2MNE9"/>
<dbReference type="EMBL" id="JWZT01004771">
    <property type="protein sequence ID" value="KII63131.1"/>
    <property type="molecule type" value="Genomic_DNA"/>
</dbReference>